<protein>
    <submittedName>
        <fullName evidence="1">Uncharacterized protein</fullName>
    </submittedName>
</protein>
<reference evidence="1 2" key="1">
    <citation type="submission" date="2019-01" db="EMBL/GenBank/DDBJ databases">
        <title>PMF-metabolizing Aryl O-demethylase.</title>
        <authorList>
            <person name="Kim M."/>
        </authorList>
    </citation>
    <scope>NUCLEOTIDE SEQUENCE [LARGE SCALE GENOMIC DNA]</scope>
    <source>
        <strain evidence="1 2">PMF1</strain>
    </source>
</reference>
<dbReference type="KEGG" id="bpro:PMF13cell1_03406"/>
<dbReference type="Proteomes" id="UP000289794">
    <property type="component" value="Chromosome"/>
</dbReference>
<gene>
    <name evidence="1" type="ORF">PMF13cell1_03406</name>
</gene>
<accession>A0A4P6M307</accession>
<name>A0A4P6M307_9FIRM</name>
<dbReference type="RefSeq" id="WP_130181471.1">
    <property type="nucleotide sequence ID" value="NZ_CP035945.1"/>
</dbReference>
<organism evidence="1 2">
    <name type="scientific">Blautia producta</name>
    <dbReference type="NCBI Taxonomy" id="33035"/>
    <lineage>
        <taxon>Bacteria</taxon>
        <taxon>Bacillati</taxon>
        <taxon>Bacillota</taxon>
        <taxon>Clostridia</taxon>
        <taxon>Lachnospirales</taxon>
        <taxon>Lachnospiraceae</taxon>
        <taxon>Blautia</taxon>
    </lineage>
</organism>
<dbReference type="EMBL" id="CP035945">
    <property type="protein sequence ID" value="QBE97843.1"/>
    <property type="molecule type" value="Genomic_DNA"/>
</dbReference>
<evidence type="ECO:0000313" key="2">
    <source>
        <dbReference type="Proteomes" id="UP000289794"/>
    </source>
</evidence>
<sequence>MKGEKKYSVLILWPSSASEEGQRKAEHLLEQWKIPVYEKKISMRMTLSEFTEFIYSVYHMEPWADKWKNVKNKASWCYAEGYPVVFYKLEGKKLPQIQVIKQELRDTFKMQKNSVHLVEKCREETWEKINKKAAGQYQGVIKEVFQKYPYVCSSLRLKGHELAEEETVDAGVLWNPLRFDLNAKIIYIEALKKGKDIPDALALYKRHIEVFCGGRVVEAGNQAKDGMGKYVETLHSLYRLFREGQEIPGDPIPVDEDYAALDGSHRTALAWCFGRRLRIYHIAKKRRFTWDYLFFRKRGMAEADLLKMAHKYYEEHPMYCLVFRGKRREASLHRKLSGFCSPVYIKRLKKNRNCYVFLDREFDSREKVTEKIQGIFKRNSIVCLKSRQTMDTAFAELLRENEEAGRLQKNAGKVRRKIVYLYFVLLRAIKQRLGMPV</sequence>
<dbReference type="AlphaFoldDB" id="A0A4P6M307"/>
<evidence type="ECO:0000313" key="1">
    <source>
        <dbReference type="EMBL" id="QBE97843.1"/>
    </source>
</evidence>
<proteinExistence type="predicted"/>